<comment type="caution">
    <text evidence="3">The sequence shown here is derived from an EMBL/GenBank/DDBJ whole genome shotgun (WGS) entry which is preliminary data.</text>
</comment>
<feature type="compositionally biased region" description="Polar residues" evidence="1">
    <location>
        <begin position="375"/>
        <end position="386"/>
    </location>
</feature>
<proteinExistence type="predicted"/>
<sequence length="399" mass="45167">MRTLTRLHTCIAATIIVILYLTWFRPSLQLQENIQKVWRGNSLRVVVFGDDWSDVGEYRVSPPPSSLARDRDPDRGEMWTEALCKKLKCDAIDNYARSKPVNVAIETIGSMVDSDLFANSAIGNERNATLALFDFKTQVQQFLNFEKEKITIPERLRKVEEHTIFTVFFGIWDILEYSTLSKEDAIDVIEKSIEGLFCGLDTLADHVKGDVKVVIPKAMDPTFLPWFQEKRNDSADIFAEDQHQTVFLWTFWNTALASRAANWGRGEIFLLDLHGIIMEQVRANQLYSHHVSDASGSGKQTPLFSDVRQPCLSLDLDHGELQAAGVEKCVDPGKYLFWDNLRLSGPAHRLIGQEAADLVSKKNSINIEARERALQGSTETQGNNDNRVADFDLKFPPGY</sequence>
<keyword evidence="4" id="KW-1185">Reference proteome</keyword>
<name>A0A9P9DCY7_9PLEO</name>
<evidence type="ECO:0000256" key="2">
    <source>
        <dbReference type="SAM" id="Phobius"/>
    </source>
</evidence>
<keyword evidence="2" id="KW-0812">Transmembrane</keyword>
<reference evidence="3" key="1">
    <citation type="journal article" date="2021" name="Nat. Commun.">
        <title>Genetic determinants of endophytism in the Arabidopsis root mycobiome.</title>
        <authorList>
            <person name="Mesny F."/>
            <person name="Miyauchi S."/>
            <person name="Thiergart T."/>
            <person name="Pickel B."/>
            <person name="Atanasova L."/>
            <person name="Karlsson M."/>
            <person name="Huettel B."/>
            <person name="Barry K.W."/>
            <person name="Haridas S."/>
            <person name="Chen C."/>
            <person name="Bauer D."/>
            <person name="Andreopoulos W."/>
            <person name="Pangilinan J."/>
            <person name="LaButti K."/>
            <person name="Riley R."/>
            <person name="Lipzen A."/>
            <person name="Clum A."/>
            <person name="Drula E."/>
            <person name="Henrissat B."/>
            <person name="Kohler A."/>
            <person name="Grigoriev I.V."/>
            <person name="Martin F.M."/>
            <person name="Hacquard S."/>
        </authorList>
    </citation>
    <scope>NUCLEOTIDE SEQUENCE</scope>
    <source>
        <strain evidence="3">MPI-CAGE-CH-0243</strain>
    </source>
</reference>
<dbReference type="Proteomes" id="UP000700596">
    <property type="component" value="Unassembled WGS sequence"/>
</dbReference>
<gene>
    <name evidence="3" type="ORF">B0J11DRAFT_99673</name>
</gene>
<evidence type="ECO:0000313" key="3">
    <source>
        <dbReference type="EMBL" id="KAH7116737.1"/>
    </source>
</evidence>
<organism evidence="3 4">
    <name type="scientific">Dendryphion nanum</name>
    <dbReference type="NCBI Taxonomy" id="256645"/>
    <lineage>
        <taxon>Eukaryota</taxon>
        <taxon>Fungi</taxon>
        <taxon>Dikarya</taxon>
        <taxon>Ascomycota</taxon>
        <taxon>Pezizomycotina</taxon>
        <taxon>Dothideomycetes</taxon>
        <taxon>Pleosporomycetidae</taxon>
        <taxon>Pleosporales</taxon>
        <taxon>Torulaceae</taxon>
        <taxon>Dendryphion</taxon>
    </lineage>
</organism>
<accession>A0A9P9DCY7</accession>
<keyword evidence="2" id="KW-0472">Membrane</keyword>
<dbReference type="Gene3D" id="3.40.50.1110">
    <property type="entry name" value="SGNH hydrolase"/>
    <property type="match status" value="1"/>
</dbReference>
<dbReference type="InterPro" id="IPR036514">
    <property type="entry name" value="SGNH_hydro_sf"/>
</dbReference>
<dbReference type="EMBL" id="JAGMWT010000014">
    <property type="protein sequence ID" value="KAH7116737.1"/>
    <property type="molecule type" value="Genomic_DNA"/>
</dbReference>
<evidence type="ECO:0000256" key="1">
    <source>
        <dbReference type="SAM" id="MobiDB-lite"/>
    </source>
</evidence>
<dbReference type="OrthoDB" id="5278722at2759"/>
<keyword evidence="2" id="KW-1133">Transmembrane helix</keyword>
<feature type="transmembrane region" description="Helical" evidence="2">
    <location>
        <begin position="7"/>
        <end position="24"/>
    </location>
</feature>
<evidence type="ECO:0000313" key="4">
    <source>
        <dbReference type="Proteomes" id="UP000700596"/>
    </source>
</evidence>
<dbReference type="AlphaFoldDB" id="A0A9P9DCY7"/>
<protein>
    <submittedName>
        <fullName evidence="3">Uncharacterized protein</fullName>
    </submittedName>
</protein>
<feature type="region of interest" description="Disordered" evidence="1">
    <location>
        <begin position="373"/>
        <end position="399"/>
    </location>
</feature>